<dbReference type="SMART" id="SM00178">
    <property type="entry name" value="SAR"/>
    <property type="match status" value="1"/>
</dbReference>
<feature type="compositionally biased region" description="Polar residues" evidence="15">
    <location>
        <begin position="1054"/>
        <end position="1074"/>
    </location>
</feature>
<feature type="region of interest" description="Disordered" evidence="15">
    <location>
        <begin position="509"/>
        <end position="813"/>
    </location>
</feature>
<name>A0A364KWF1_TALAM</name>
<feature type="binding site" evidence="13">
    <location>
        <position position="67"/>
    </location>
    <ligand>
        <name>GTP</name>
        <dbReference type="ChEBI" id="CHEBI:37565"/>
    </ligand>
</feature>
<dbReference type="NCBIfam" id="TIGR00231">
    <property type="entry name" value="small_GTP"/>
    <property type="match status" value="1"/>
</dbReference>
<dbReference type="SMART" id="SM00177">
    <property type="entry name" value="ARF"/>
    <property type="match status" value="1"/>
</dbReference>
<dbReference type="SUPFAM" id="SSF52540">
    <property type="entry name" value="P-loop containing nucleoside triphosphate hydrolases"/>
    <property type="match status" value="1"/>
</dbReference>
<keyword evidence="10" id="KW-0449">Lipoprotein</keyword>
<feature type="compositionally biased region" description="Polar residues" evidence="15">
    <location>
        <begin position="604"/>
        <end position="625"/>
    </location>
</feature>
<keyword evidence="7" id="KW-0653">Protein transport</keyword>
<gene>
    <name evidence="18" type="ORF">BHQ10_003904</name>
</gene>
<feature type="compositionally biased region" description="Polar residues" evidence="15">
    <location>
        <begin position="1268"/>
        <end position="1284"/>
    </location>
</feature>
<dbReference type="GO" id="GO:0005525">
    <property type="term" value="F:GTP binding"/>
    <property type="evidence" value="ECO:0007669"/>
    <property type="project" value="UniProtKB-KW"/>
</dbReference>
<dbReference type="GO" id="GO:0016192">
    <property type="term" value="P:vesicle-mediated transport"/>
    <property type="evidence" value="ECO:0007669"/>
    <property type="project" value="UniProtKB-KW"/>
</dbReference>
<feature type="binding site" evidence="13">
    <location>
        <begin position="123"/>
        <end position="126"/>
    </location>
    <ligand>
        <name>GTP</name>
        <dbReference type="ChEBI" id="CHEBI:37565"/>
    </ligand>
</feature>
<evidence type="ECO:0000256" key="12">
    <source>
        <dbReference type="ARBA" id="ARBA00070396"/>
    </source>
</evidence>
<proteinExistence type="inferred from homology"/>
<keyword evidence="9 13" id="KW-0342">GTP-binding</keyword>
<feature type="binding site" evidence="13">
    <location>
        <begin position="21"/>
        <end position="28"/>
    </location>
    <ligand>
        <name>GTP</name>
        <dbReference type="ChEBI" id="CHEBI:37565"/>
    </ligand>
</feature>
<evidence type="ECO:0000256" key="13">
    <source>
        <dbReference type="PIRSR" id="PIRSR606689-1"/>
    </source>
</evidence>
<keyword evidence="5 13" id="KW-0547">Nucleotide-binding</keyword>
<dbReference type="PANTHER" id="PTHR45697">
    <property type="entry name" value="ADP-RIBOSYLATION FACTOR-LIKE PROTEIN 2-RELATED"/>
    <property type="match status" value="1"/>
</dbReference>
<feature type="domain" description="DUF4045" evidence="16">
    <location>
        <begin position="156"/>
        <end position="866"/>
    </location>
</feature>
<dbReference type="Proteomes" id="UP000249363">
    <property type="component" value="Unassembled WGS sequence"/>
</dbReference>
<keyword evidence="8" id="KW-0333">Golgi apparatus</keyword>
<feature type="compositionally biased region" description="Basic and acidic residues" evidence="15">
    <location>
        <begin position="1096"/>
        <end position="1108"/>
    </location>
</feature>
<evidence type="ECO:0000256" key="14">
    <source>
        <dbReference type="PIRSR" id="PIRSR606689-2"/>
    </source>
</evidence>
<dbReference type="InterPro" id="IPR006689">
    <property type="entry name" value="Small_GTPase_ARF/SAR"/>
</dbReference>
<dbReference type="FunFam" id="3.40.50.300:FF:003500">
    <property type="entry name" value="ADP-ribosylation factor 1"/>
    <property type="match status" value="1"/>
</dbReference>
<feature type="compositionally biased region" description="Basic and acidic residues" evidence="15">
    <location>
        <begin position="439"/>
        <end position="454"/>
    </location>
</feature>
<feature type="compositionally biased region" description="Polar residues" evidence="15">
    <location>
        <begin position="900"/>
        <end position="920"/>
    </location>
</feature>
<feature type="binding site" evidence="14">
    <location>
        <position position="28"/>
    </location>
    <ligand>
        <name>Mg(2+)</name>
        <dbReference type="ChEBI" id="CHEBI:18420"/>
    </ligand>
</feature>
<evidence type="ECO:0000313" key="19">
    <source>
        <dbReference type="Proteomes" id="UP000249363"/>
    </source>
</evidence>
<feature type="region of interest" description="Disordered" evidence="15">
    <location>
        <begin position="1043"/>
        <end position="1163"/>
    </location>
</feature>
<dbReference type="Gene3D" id="3.40.20.10">
    <property type="entry name" value="Severin"/>
    <property type="match status" value="3"/>
</dbReference>
<feature type="compositionally biased region" description="Polar residues" evidence="15">
    <location>
        <begin position="949"/>
        <end position="968"/>
    </location>
</feature>
<feature type="compositionally biased region" description="Basic and acidic residues" evidence="15">
    <location>
        <begin position="716"/>
        <end position="750"/>
    </location>
</feature>
<comment type="caution">
    <text evidence="18">The sequence shown here is derived from an EMBL/GenBank/DDBJ whole genome shotgun (WGS) entry which is preliminary data.</text>
</comment>
<dbReference type="Pfam" id="PF00025">
    <property type="entry name" value="Arf"/>
    <property type="match status" value="1"/>
</dbReference>
<keyword evidence="4" id="KW-0519">Myristate</keyword>
<feature type="region of interest" description="Disordered" evidence="15">
    <location>
        <begin position="1176"/>
        <end position="1350"/>
    </location>
</feature>
<keyword evidence="14" id="KW-0460">Magnesium</keyword>
<keyword evidence="19" id="KW-1185">Reference proteome</keyword>
<evidence type="ECO:0000256" key="11">
    <source>
        <dbReference type="ARBA" id="ARBA00053326"/>
    </source>
</evidence>
<feature type="compositionally biased region" description="Polar residues" evidence="15">
    <location>
        <begin position="360"/>
        <end position="370"/>
    </location>
</feature>
<evidence type="ECO:0000259" key="17">
    <source>
        <dbReference type="Pfam" id="PF25480"/>
    </source>
</evidence>
<feature type="compositionally biased region" description="Basic and acidic residues" evidence="15">
    <location>
        <begin position="792"/>
        <end position="808"/>
    </location>
</feature>
<organism evidence="18 19">
    <name type="scientific">Talaromyces amestolkiae</name>
    <dbReference type="NCBI Taxonomy" id="1196081"/>
    <lineage>
        <taxon>Eukaryota</taxon>
        <taxon>Fungi</taxon>
        <taxon>Dikarya</taxon>
        <taxon>Ascomycota</taxon>
        <taxon>Pezizomycotina</taxon>
        <taxon>Eurotiomycetes</taxon>
        <taxon>Eurotiomycetidae</taxon>
        <taxon>Eurotiales</taxon>
        <taxon>Trichocomaceae</taxon>
        <taxon>Talaromyces</taxon>
        <taxon>Talaromyces sect. Talaromyces</taxon>
    </lineage>
</organism>
<comment type="function">
    <text evidence="11">GTP-binding protein involved in protein trafficking; may modulate vesicle budding and uncoating within the Golgi apparatus.</text>
</comment>
<protein>
    <recommendedName>
        <fullName evidence="12">ADP-ribosylation factor</fullName>
    </recommendedName>
</protein>
<dbReference type="Pfam" id="PF13254">
    <property type="entry name" value="DUF4045"/>
    <property type="match status" value="1"/>
</dbReference>
<dbReference type="SMART" id="SM00262">
    <property type="entry name" value="GEL"/>
    <property type="match status" value="2"/>
</dbReference>
<evidence type="ECO:0000313" key="18">
    <source>
        <dbReference type="EMBL" id="RAO67892.1"/>
    </source>
</evidence>
<feature type="compositionally biased region" description="Basic and acidic residues" evidence="15">
    <location>
        <begin position="1135"/>
        <end position="1149"/>
    </location>
</feature>
<comment type="subcellular location">
    <subcellularLocation>
        <location evidence="1">Golgi apparatus</location>
    </subcellularLocation>
</comment>
<feature type="compositionally biased region" description="Basic residues" evidence="15">
    <location>
        <begin position="1079"/>
        <end position="1090"/>
    </location>
</feature>
<accession>A0A364KWF1</accession>
<feature type="region of interest" description="Disordered" evidence="15">
    <location>
        <begin position="861"/>
        <end position="1026"/>
    </location>
</feature>
<dbReference type="Pfam" id="PF25480">
    <property type="entry name" value="DUF7904"/>
    <property type="match status" value="1"/>
</dbReference>
<feature type="region of interest" description="Disordered" evidence="15">
    <location>
        <begin position="1375"/>
        <end position="1426"/>
    </location>
</feature>
<feature type="compositionally biased region" description="Polar residues" evidence="15">
    <location>
        <begin position="326"/>
        <end position="339"/>
    </location>
</feature>
<evidence type="ECO:0000256" key="10">
    <source>
        <dbReference type="ARBA" id="ARBA00023288"/>
    </source>
</evidence>
<dbReference type="GO" id="GO:0005794">
    <property type="term" value="C:Golgi apparatus"/>
    <property type="evidence" value="ECO:0007669"/>
    <property type="project" value="UniProtKB-SubCell"/>
</dbReference>
<feature type="region of interest" description="Disordered" evidence="15">
    <location>
        <begin position="421"/>
        <end position="475"/>
    </location>
</feature>
<dbReference type="RefSeq" id="XP_040732408.1">
    <property type="nucleotide sequence ID" value="XM_040876212.1"/>
</dbReference>
<evidence type="ECO:0000256" key="5">
    <source>
        <dbReference type="ARBA" id="ARBA00022741"/>
    </source>
</evidence>
<dbReference type="STRING" id="1196081.A0A364KWF1"/>
<evidence type="ECO:0000256" key="6">
    <source>
        <dbReference type="ARBA" id="ARBA00022892"/>
    </source>
</evidence>
<feature type="domain" description="DUF7904" evidence="17">
    <location>
        <begin position="1471"/>
        <end position="1569"/>
    </location>
</feature>
<reference evidence="18 19" key="1">
    <citation type="journal article" date="2017" name="Biotechnol. Biofuels">
        <title>Differential beta-glucosidase expression as a function of carbon source availability in Talaromyces amestolkiae: a genomic and proteomic approach.</title>
        <authorList>
            <person name="de Eugenio L.I."/>
            <person name="Mendez-Liter J.A."/>
            <person name="Nieto-Dominguez M."/>
            <person name="Alonso L."/>
            <person name="Gil-Munoz J."/>
            <person name="Barriuso J."/>
            <person name="Prieto A."/>
            <person name="Martinez M.J."/>
        </authorList>
    </citation>
    <scope>NUCLEOTIDE SEQUENCE [LARGE SCALE GENOMIC DNA]</scope>
    <source>
        <strain evidence="18 19">CIB</strain>
    </source>
</reference>
<evidence type="ECO:0000256" key="1">
    <source>
        <dbReference type="ARBA" id="ARBA00004555"/>
    </source>
</evidence>
<dbReference type="EMBL" id="MIKG01000006">
    <property type="protein sequence ID" value="RAO67892.1"/>
    <property type="molecule type" value="Genomic_DNA"/>
</dbReference>
<feature type="compositionally biased region" description="Basic and acidic residues" evidence="15">
    <location>
        <begin position="556"/>
        <end position="569"/>
    </location>
</feature>
<dbReference type="InterPro" id="IPR029006">
    <property type="entry name" value="ADF-H/Gelsolin-like_dom_sf"/>
</dbReference>
<dbReference type="GO" id="GO:0015031">
    <property type="term" value="P:protein transport"/>
    <property type="evidence" value="ECO:0007669"/>
    <property type="project" value="UniProtKB-KW"/>
</dbReference>
<evidence type="ECO:0000259" key="16">
    <source>
        <dbReference type="Pfam" id="PF13254"/>
    </source>
</evidence>
<keyword evidence="3" id="KW-0813">Transport</keyword>
<dbReference type="PROSITE" id="PS51417">
    <property type="entry name" value="ARF"/>
    <property type="match status" value="1"/>
</dbReference>
<dbReference type="OrthoDB" id="6375767at2759"/>
<feature type="compositionally biased region" description="Basic and acidic residues" evidence="15">
    <location>
        <begin position="134"/>
        <end position="151"/>
    </location>
</feature>
<feature type="compositionally biased region" description="Low complexity" evidence="15">
    <location>
        <begin position="534"/>
        <end position="546"/>
    </location>
</feature>
<dbReference type="PRINTS" id="PR00328">
    <property type="entry name" value="SAR1GTPBP"/>
</dbReference>
<evidence type="ECO:0000256" key="8">
    <source>
        <dbReference type="ARBA" id="ARBA00023034"/>
    </source>
</evidence>
<dbReference type="GO" id="GO:0046872">
    <property type="term" value="F:metal ion binding"/>
    <property type="evidence" value="ECO:0007669"/>
    <property type="project" value="UniProtKB-KW"/>
</dbReference>
<feature type="region of interest" description="Disordered" evidence="15">
    <location>
        <begin position="132"/>
        <end position="157"/>
    </location>
</feature>
<feature type="compositionally biased region" description="Polar residues" evidence="15">
    <location>
        <begin position="1334"/>
        <end position="1343"/>
    </location>
</feature>
<dbReference type="InterPro" id="IPR025118">
    <property type="entry name" value="DUF4045"/>
</dbReference>
<evidence type="ECO:0000256" key="4">
    <source>
        <dbReference type="ARBA" id="ARBA00022707"/>
    </source>
</evidence>
<evidence type="ECO:0000256" key="9">
    <source>
        <dbReference type="ARBA" id="ARBA00023134"/>
    </source>
</evidence>
<feature type="compositionally biased region" description="Basic and acidic residues" evidence="15">
    <location>
        <begin position="381"/>
        <end position="398"/>
    </location>
</feature>
<dbReference type="GO" id="GO:0051015">
    <property type="term" value="F:actin filament binding"/>
    <property type="evidence" value="ECO:0007669"/>
    <property type="project" value="InterPro"/>
</dbReference>
<dbReference type="SUPFAM" id="SSF55753">
    <property type="entry name" value="Actin depolymerizing proteins"/>
    <property type="match status" value="3"/>
</dbReference>
<evidence type="ECO:0000256" key="7">
    <source>
        <dbReference type="ARBA" id="ARBA00022927"/>
    </source>
</evidence>
<dbReference type="Gene3D" id="3.40.50.300">
    <property type="entry name" value="P-loop containing nucleotide triphosphate hydrolases"/>
    <property type="match status" value="1"/>
</dbReference>
<keyword evidence="6" id="KW-0931">ER-Golgi transport</keyword>
<evidence type="ECO:0000256" key="2">
    <source>
        <dbReference type="ARBA" id="ARBA00010290"/>
    </source>
</evidence>
<feature type="compositionally biased region" description="Basic and acidic residues" evidence="15">
    <location>
        <begin position="192"/>
        <end position="204"/>
    </location>
</feature>
<dbReference type="InterPro" id="IPR005225">
    <property type="entry name" value="Small_GTP-bd"/>
</dbReference>
<dbReference type="InterPro" id="IPR027417">
    <property type="entry name" value="P-loop_NTPase"/>
</dbReference>
<feature type="compositionally biased region" description="Low complexity" evidence="15">
    <location>
        <begin position="751"/>
        <end position="770"/>
    </location>
</feature>
<dbReference type="InterPro" id="IPR007122">
    <property type="entry name" value="Villin/Gelsolin"/>
</dbReference>
<feature type="region of interest" description="Disordered" evidence="15">
    <location>
        <begin position="192"/>
        <end position="407"/>
    </location>
</feature>
<sequence>MLSILRKARLKDKEMRILMLGLDNAGKTTIVKQIMKEDVTTVSPTLGFIIKTIDFGGYKLNVWDVGGQKTLRSYWRNYFEKTDALIWVVDATDRLRIDDCREELAGLLLEERLMGASLLIFLNKTDVDGCMTESEIHEPPPNRRRYPHDTTMEDTSEDVNEFLLRIRELGDKRVKEDEDRARKLEEEILQGRKERQARRAERARSISPTKDFPSPSSISSLPRDHKSISQLPPQVLRPSSVSYDRDDAISISGQVRQGERRESENNSPSTPPASGARHVTQSANDGTEDTPERSIVSEKIASLTIQPTETVEHGNDTMPLAEDTPPSRSQISQVLSSKDPTWFRQTDPERGSLAFRRNADNTTEASSTEATFKLPGLSRDSSSETEKFRDWISDDRSRSPSRASSTFAANSSIGNRYSSISSVSTTGLGSPIPLSTPRLDARKSESQPLTEDRNPLSPGRASPERSSSPTKGLGGFVQSAMLKRSDSISKRWTVQSPANLTRSNSIISNRSGVGRSAFGGDLLAGPPEPRPIRESSPLSLSRPGSSHSEATIVHSRNQEDNDSIQEKPQLDTGFVRPSLPVHARSSFSSATGTEEPKIGDEPQTPRSPSKTFDQKRWSPTKSSWLESALNRPESPRTKTTPAAQQPAWMRDLSKARQARASVDLGRPASSQGTTPAGLMSSPAFGGHSKSPSVSGISTPILDDTLSLSPEKPLSPTKDESTRPTLADTKDSVEPPPKEPDASSPDVEDKPSPSLSKASPPVPSKPKTVSTIDIGSATPKPQPANTDFRANLRRRETADDKSTQDEPEFKNVFGKLRKTEKSTYKAPDVLKDNITKGKAALNITGGPKKTERVDEFKESILKRKDEMKAGGGSIRRAGEEDRSIPKPRAPVPEALAKRNNLVRTDSTKSNLSGFSSPSPTKSVKMESPQRLRSGSNSKPELISSPVERTPQLQSTNPASKPSGSPTQDAKINVEKEEQLPKNTFLPARSIQEEKPSENVSSVRPLSSRVALDTPTKVSTEPKGLAAKGIAGRLNPALVGMLARGPLRAGGESEKSNTTPSTSLPAQESQPVSTAPLTHMTKARARGPKRRLPASTKTEAKASVKEENHSTEQATSEKVTERKASIENVRSPPVSAKKIDIRSEPVIERQKPLIHSKSPDVPRSSLISISKASAVVEELSADKEDPKLNLKGAKSPKPINVSKPVIPAKSSDVPRSSPIPARKMSAVAEEQITDKKEVKVNLKNATSPEKPTEEASKPPVPSKSADVRRTSMTSPLLRKTSSSLSREQSDRTPSKSATSPAVPPKTGLSRESSTPSGRKPSLERPTPPPKPLTPSQGNASPSPSFASRLKETFANSTNVSPIHAKFGLGLGGSFFQSRPGSPLEANRRPSQPTRPASTPPVPPKKNLSISAEIPIEARRPSLTSPIPRTTESVGVINEFFDTPPKSSDRVDIDPQLILTTETDEFKTRTLRKQIWEITGDGKKQDLPKNQDYILFEGSMYVCVHTFEGDTGNETECYLWLGDEVSEASMQDAQIFARRVARENGAKLEIVRQGKEPAKFVEALGGIIITRRGSSSRHSSSALYMLCGRRHLGQIAFDEVDFARQNLCSGFTFVISARFGKLYLWKGRGSGADELGSARLVGMDLGLTGEMEEISEGEEPESFFDVFPKHGTVKPSSTSDYWHLKPKHEKHRCRLLRIDHVLGQKGGFWNRRGSSSPVTRPNDTIREIEPFAQKDLLPQGIYILDAFFEIYVIVGSEAKARAAEFASALVFAHEYGILAASLQDRPFIPVGYVSIGGVPDSCTVAFRKWDPKLWPTTSYVLPLNAAIEAIRS</sequence>
<dbReference type="InterPro" id="IPR044612">
    <property type="entry name" value="ARL2/3"/>
</dbReference>
<keyword evidence="14" id="KW-0479">Metal-binding</keyword>
<comment type="similarity">
    <text evidence="2">Belongs to the small GTPase superfamily. Arf family.</text>
</comment>
<dbReference type="GeneID" id="63793120"/>
<dbReference type="InterPro" id="IPR057226">
    <property type="entry name" value="DUF7904"/>
</dbReference>
<dbReference type="GO" id="GO:0003924">
    <property type="term" value="F:GTPase activity"/>
    <property type="evidence" value="ECO:0007669"/>
    <property type="project" value="InterPro"/>
</dbReference>
<evidence type="ECO:0000256" key="15">
    <source>
        <dbReference type="SAM" id="MobiDB-lite"/>
    </source>
</evidence>
<evidence type="ECO:0000256" key="3">
    <source>
        <dbReference type="ARBA" id="ARBA00022448"/>
    </source>
</evidence>
<feature type="compositionally biased region" description="Polar residues" evidence="15">
    <location>
        <begin position="228"/>
        <end position="242"/>
    </location>
</feature>
<feature type="binding site" evidence="14">
    <location>
        <position position="45"/>
    </location>
    <ligand>
        <name>Mg(2+)</name>
        <dbReference type="ChEBI" id="CHEBI:18420"/>
    </ligand>
</feature>